<dbReference type="AlphaFoldDB" id="G7KNA0"/>
<sequence>MPIHIPNNAGIYPLIVSIFCGIQWTLVKLPSLGKVAPFLPCGAVSEKDSEASASNVSLVLGDDHDLI</sequence>
<dbReference type="PaxDb" id="3880-AES75843"/>
<evidence type="ECO:0000313" key="1">
    <source>
        <dbReference type="EMBL" id="AES75843.1"/>
    </source>
</evidence>
<dbReference type="EMBL" id="CM001222">
    <property type="protein sequence ID" value="AES75843.1"/>
    <property type="molecule type" value="Genomic_DNA"/>
</dbReference>
<keyword evidence="1" id="KW-0472">Membrane</keyword>
<protein>
    <submittedName>
        <fullName evidence="1">Transmembrane protein, putative</fullName>
    </submittedName>
</protein>
<proteinExistence type="predicted"/>
<name>G7KNA0_MEDTR</name>
<reference evidence="1 3" key="1">
    <citation type="journal article" date="2011" name="Nature">
        <title>The Medicago genome provides insight into the evolution of rhizobial symbioses.</title>
        <authorList>
            <person name="Young N.D."/>
            <person name="Debelle F."/>
            <person name="Oldroyd G.E."/>
            <person name="Geurts R."/>
            <person name="Cannon S.B."/>
            <person name="Udvardi M.K."/>
            <person name="Benedito V.A."/>
            <person name="Mayer K.F."/>
            <person name="Gouzy J."/>
            <person name="Schoof H."/>
            <person name="Van de Peer Y."/>
            <person name="Proost S."/>
            <person name="Cook D.R."/>
            <person name="Meyers B.C."/>
            <person name="Spannagl M."/>
            <person name="Cheung F."/>
            <person name="De Mita S."/>
            <person name="Krishnakumar V."/>
            <person name="Gundlach H."/>
            <person name="Zhou S."/>
            <person name="Mudge J."/>
            <person name="Bharti A.K."/>
            <person name="Murray J.D."/>
            <person name="Naoumkina M.A."/>
            <person name="Rosen B."/>
            <person name="Silverstein K.A."/>
            <person name="Tang H."/>
            <person name="Rombauts S."/>
            <person name="Zhao P.X."/>
            <person name="Zhou P."/>
            <person name="Barbe V."/>
            <person name="Bardou P."/>
            <person name="Bechner M."/>
            <person name="Bellec A."/>
            <person name="Berger A."/>
            <person name="Berges H."/>
            <person name="Bidwell S."/>
            <person name="Bisseling T."/>
            <person name="Choisne N."/>
            <person name="Couloux A."/>
            <person name="Denny R."/>
            <person name="Deshpande S."/>
            <person name="Dai X."/>
            <person name="Doyle J.J."/>
            <person name="Dudez A.M."/>
            <person name="Farmer A.D."/>
            <person name="Fouteau S."/>
            <person name="Franken C."/>
            <person name="Gibelin C."/>
            <person name="Gish J."/>
            <person name="Goldstein S."/>
            <person name="Gonzalez A.J."/>
            <person name="Green P.J."/>
            <person name="Hallab A."/>
            <person name="Hartog M."/>
            <person name="Hua A."/>
            <person name="Humphray S.J."/>
            <person name="Jeong D.H."/>
            <person name="Jing Y."/>
            <person name="Jocker A."/>
            <person name="Kenton S.M."/>
            <person name="Kim D.J."/>
            <person name="Klee K."/>
            <person name="Lai H."/>
            <person name="Lang C."/>
            <person name="Lin S."/>
            <person name="Macmil S.L."/>
            <person name="Magdelenat G."/>
            <person name="Matthews L."/>
            <person name="McCorrison J."/>
            <person name="Monaghan E.L."/>
            <person name="Mun J.H."/>
            <person name="Najar F.Z."/>
            <person name="Nicholson C."/>
            <person name="Noirot C."/>
            <person name="O'Bleness M."/>
            <person name="Paule C.R."/>
            <person name="Poulain J."/>
            <person name="Prion F."/>
            <person name="Qin B."/>
            <person name="Qu C."/>
            <person name="Retzel E.F."/>
            <person name="Riddle C."/>
            <person name="Sallet E."/>
            <person name="Samain S."/>
            <person name="Samson N."/>
            <person name="Sanders I."/>
            <person name="Saurat O."/>
            <person name="Scarpelli C."/>
            <person name="Schiex T."/>
            <person name="Segurens B."/>
            <person name="Severin A.J."/>
            <person name="Sherrier D.J."/>
            <person name="Shi R."/>
            <person name="Sims S."/>
            <person name="Singer S.R."/>
            <person name="Sinharoy S."/>
            <person name="Sterck L."/>
            <person name="Viollet A."/>
            <person name="Wang B.B."/>
            <person name="Wang K."/>
            <person name="Wang M."/>
            <person name="Wang X."/>
            <person name="Warfsmann J."/>
            <person name="Weissenbach J."/>
            <person name="White D.D."/>
            <person name="White J.D."/>
            <person name="Wiley G.B."/>
            <person name="Wincker P."/>
            <person name="Xing Y."/>
            <person name="Yang L."/>
            <person name="Yao Z."/>
            <person name="Ying F."/>
            <person name="Zhai J."/>
            <person name="Zhou L."/>
            <person name="Zuber A."/>
            <person name="Denarie J."/>
            <person name="Dixon R.A."/>
            <person name="May G.D."/>
            <person name="Schwartz D.C."/>
            <person name="Rogers J."/>
            <person name="Quetier F."/>
            <person name="Town C.D."/>
            <person name="Roe B.A."/>
        </authorList>
    </citation>
    <scope>NUCLEOTIDE SEQUENCE [LARGE SCALE GENOMIC DNA]</scope>
    <source>
        <strain evidence="1">A17</strain>
        <strain evidence="2 3">cv. Jemalong A17</strain>
    </source>
</reference>
<gene>
    <name evidence="1" type="ordered locus">MTR_6g060310</name>
</gene>
<dbReference type="EnsemblPlants" id="AES75843">
    <property type="protein sequence ID" value="AES75843"/>
    <property type="gene ID" value="MTR_6g060310"/>
</dbReference>
<dbReference type="HOGENOM" id="CLU_2816305_0_0_1"/>
<reference evidence="1 3" key="2">
    <citation type="journal article" date="2014" name="BMC Genomics">
        <title>An improved genome release (version Mt4.0) for the model legume Medicago truncatula.</title>
        <authorList>
            <person name="Tang H."/>
            <person name="Krishnakumar V."/>
            <person name="Bidwell S."/>
            <person name="Rosen B."/>
            <person name="Chan A."/>
            <person name="Zhou S."/>
            <person name="Gentzbittel L."/>
            <person name="Childs K.L."/>
            <person name="Yandell M."/>
            <person name="Gundlach H."/>
            <person name="Mayer K.F."/>
            <person name="Schwartz D.C."/>
            <person name="Town C.D."/>
        </authorList>
    </citation>
    <scope>GENOME REANNOTATION</scope>
    <source>
        <strain evidence="2 3">cv. Jemalong A17</strain>
    </source>
</reference>
<reference evidence="2" key="3">
    <citation type="submission" date="2015-04" db="UniProtKB">
        <authorList>
            <consortium name="EnsemblPlants"/>
        </authorList>
    </citation>
    <scope>IDENTIFICATION</scope>
    <source>
        <strain evidence="2">cv. Jemalong A17</strain>
    </source>
</reference>
<organism evidence="1 3">
    <name type="scientific">Medicago truncatula</name>
    <name type="common">Barrel medic</name>
    <name type="synonym">Medicago tribuloides</name>
    <dbReference type="NCBI Taxonomy" id="3880"/>
    <lineage>
        <taxon>Eukaryota</taxon>
        <taxon>Viridiplantae</taxon>
        <taxon>Streptophyta</taxon>
        <taxon>Embryophyta</taxon>
        <taxon>Tracheophyta</taxon>
        <taxon>Spermatophyta</taxon>
        <taxon>Magnoliopsida</taxon>
        <taxon>eudicotyledons</taxon>
        <taxon>Gunneridae</taxon>
        <taxon>Pentapetalae</taxon>
        <taxon>rosids</taxon>
        <taxon>fabids</taxon>
        <taxon>Fabales</taxon>
        <taxon>Fabaceae</taxon>
        <taxon>Papilionoideae</taxon>
        <taxon>50 kb inversion clade</taxon>
        <taxon>NPAAA clade</taxon>
        <taxon>Hologalegina</taxon>
        <taxon>IRL clade</taxon>
        <taxon>Trifolieae</taxon>
        <taxon>Medicago</taxon>
    </lineage>
</organism>
<evidence type="ECO:0000313" key="3">
    <source>
        <dbReference type="Proteomes" id="UP000002051"/>
    </source>
</evidence>
<dbReference type="Proteomes" id="UP000002051">
    <property type="component" value="Chromosome 6"/>
</dbReference>
<keyword evidence="3" id="KW-1185">Reference proteome</keyword>
<evidence type="ECO:0000313" key="2">
    <source>
        <dbReference type="EnsemblPlants" id="AES75843"/>
    </source>
</evidence>
<accession>G7KNA0</accession>
<keyword evidence="1" id="KW-0812">Transmembrane</keyword>